<dbReference type="EMBL" id="VLPL01000001">
    <property type="protein sequence ID" value="TSJ47735.1"/>
    <property type="molecule type" value="Genomic_DNA"/>
</dbReference>
<dbReference type="Proteomes" id="UP000316008">
    <property type="component" value="Unassembled WGS sequence"/>
</dbReference>
<gene>
    <name evidence="1" type="ORF">FO442_00995</name>
</gene>
<evidence type="ECO:0008006" key="3">
    <source>
        <dbReference type="Google" id="ProtNLM"/>
    </source>
</evidence>
<dbReference type="OrthoDB" id="1467629at2"/>
<organism evidence="1 2">
    <name type="scientific">Fluviicola chungangensis</name>
    <dbReference type="NCBI Taxonomy" id="2597671"/>
    <lineage>
        <taxon>Bacteria</taxon>
        <taxon>Pseudomonadati</taxon>
        <taxon>Bacteroidota</taxon>
        <taxon>Flavobacteriia</taxon>
        <taxon>Flavobacteriales</taxon>
        <taxon>Crocinitomicaceae</taxon>
        <taxon>Fluviicola</taxon>
    </lineage>
</organism>
<keyword evidence="2" id="KW-1185">Reference proteome</keyword>
<name>A0A556N6H1_9FLAO</name>
<protein>
    <recommendedName>
        <fullName evidence="3">Lipocalin-like domain-containing protein</fullName>
    </recommendedName>
</protein>
<dbReference type="RefSeq" id="WP_144331270.1">
    <property type="nucleotide sequence ID" value="NZ_VLPL01000001.1"/>
</dbReference>
<reference evidence="1 2" key="1">
    <citation type="submission" date="2019-07" db="EMBL/GenBank/DDBJ databases">
        <authorList>
            <person name="Huq M.A."/>
        </authorList>
    </citation>
    <scope>NUCLEOTIDE SEQUENCE [LARGE SCALE GENOMIC DNA]</scope>
    <source>
        <strain evidence="1 2">MAH-3</strain>
    </source>
</reference>
<proteinExistence type="predicted"/>
<accession>A0A556N6H1</accession>
<evidence type="ECO:0000313" key="1">
    <source>
        <dbReference type="EMBL" id="TSJ47735.1"/>
    </source>
</evidence>
<dbReference type="PROSITE" id="PS51257">
    <property type="entry name" value="PROKAR_LIPOPROTEIN"/>
    <property type="match status" value="1"/>
</dbReference>
<sequence length="123" mass="13910">MKKLIILSACMISVFACTKEKYAVNHSFWYKTATADDLTAYGITELTLYVDGNEISTNDAYKHYTSDPGCGTGNFVYTDNMFKRENKTHSYKLLDEGDSLIFEGTFQMKQKTGCESTELVFGF</sequence>
<dbReference type="AlphaFoldDB" id="A0A556N6H1"/>
<comment type="caution">
    <text evidence="1">The sequence shown here is derived from an EMBL/GenBank/DDBJ whole genome shotgun (WGS) entry which is preliminary data.</text>
</comment>
<evidence type="ECO:0000313" key="2">
    <source>
        <dbReference type="Proteomes" id="UP000316008"/>
    </source>
</evidence>